<keyword evidence="4" id="KW-1185">Reference proteome</keyword>
<dbReference type="Proteomes" id="UP000653454">
    <property type="component" value="Unassembled WGS sequence"/>
</dbReference>
<dbReference type="Gene3D" id="1.25.10.10">
    <property type="entry name" value="Leucine-rich Repeat Variant"/>
    <property type="match status" value="2"/>
</dbReference>
<feature type="compositionally biased region" description="Polar residues" evidence="1">
    <location>
        <begin position="449"/>
        <end position="459"/>
    </location>
</feature>
<gene>
    <name evidence="3" type="ORF">PLXY2_LOCUS12425</name>
</gene>
<dbReference type="GO" id="GO:0045180">
    <property type="term" value="C:basal cortex"/>
    <property type="evidence" value="ECO:0007669"/>
    <property type="project" value="TreeGrafter"/>
</dbReference>
<dbReference type="SMART" id="SM01349">
    <property type="entry name" value="TOG"/>
    <property type="match status" value="1"/>
</dbReference>
<dbReference type="GO" id="GO:0005815">
    <property type="term" value="C:microtubule organizing center"/>
    <property type="evidence" value="ECO:0007669"/>
    <property type="project" value="TreeGrafter"/>
</dbReference>
<dbReference type="InterPro" id="IPR034085">
    <property type="entry name" value="TOG"/>
</dbReference>
<dbReference type="SUPFAM" id="SSF48371">
    <property type="entry name" value="ARM repeat"/>
    <property type="match status" value="1"/>
</dbReference>
<dbReference type="Pfam" id="PF12348">
    <property type="entry name" value="CLASP_N"/>
    <property type="match status" value="2"/>
</dbReference>
<proteinExistence type="predicted"/>
<dbReference type="GO" id="GO:0005876">
    <property type="term" value="C:spindle microtubule"/>
    <property type="evidence" value="ECO:0007669"/>
    <property type="project" value="TreeGrafter"/>
</dbReference>
<dbReference type="PANTHER" id="PTHR21567">
    <property type="entry name" value="CLASP"/>
    <property type="match status" value="1"/>
</dbReference>
<dbReference type="EMBL" id="CAJHNJ030000074">
    <property type="protein sequence ID" value="CAG9134184.1"/>
    <property type="molecule type" value="Genomic_DNA"/>
</dbReference>
<evidence type="ECO:0000256" key="1">
    <source>
        <dbReference type="SAM" id="MobiDB-lite"/>
    </source>
</evidence>
<name>A0A8S4G2X1_PLUXY</name>
<dbReference type="InterPro" id="IPR024395">
    <property type="entry name" value="CLASP_N_dom"/>
</dbReference>
<dbReference type="GO" id="GO:0072686">
    <property type="term" value="C:mitotic spindle"/>
    <property type="evidence" value="ECO:0007669"/>
    <property type="project" value="TreeGrafter"/>
</dbReference>
<comment type="caution">
    <text evidence="3">The sequence shown here is derived from an EMBL/GenBank/DDBJ whole genome shotgun (WGS) entry which is preliminary data.</text>
</comment>
<evidence type="ECO:0000259" key="2">
    <source>
        <dbReference type="SMART" id="SM01349"/>
    </source>
</evidence>
<accession>A0A8S4G2X1</accession>
<dbReference type="GO" id="GO:0008017">
    <property type="term" value="F:microtubule binding"/>
    <property type="evidence" value="ECO:0007669"/>
    <property type="project" value="TreeGrafter"/>
</dbReference>
<evidence type="ECO:0000313" key="3">
    <source>
        <dbReference type="EMBL" id="CAG9134184.1"/>
    </source>
</evidence>
<dbReference type="InterPro" id="IPR011989">
    <property type="entry name" value="ARM-like"/>
</dbReference>
<feature type="region of interest" description="Disordered" evidence="1">
    <location>
        <begin position="335"/>
        <end position="460"/>
    </location>
</feature>
<organism evidence="3 4">
    <name type="scientific">Plutella xylostella</name>
    <name type="common">Diamondback moth</name>
    <name type="synonym">Plutella maculipennis</name>
    <dbReference type="NCBI Taxonomy" id="51655"/>
    <lineage>
        <taxon>Eukaryota</taxon>
        <taxon>Metazoa</taxon>
        <taxon>Ecdysozoa</taxon>
        <taxon>Arthropoda</taxon>
        <taxon>Hexapoda</taxon>
        <taxon>Insecta</taxon>
        <taxon>Pterygota</taxon>
        <taxon>Neoptera</taxon>
        <taxon>Endopterygota</taxon>
        <taxon>Lepidoptera</taxon>
        <taxon>Glossata</taxon>
        <taxon>Ditrysia</taxon>
        <taxon>Yponomeutoidea</taxon>
        <taxon>Plutellidae</taxon>
        <taxon>Plutella</taxon>
    </lineage>
</organism>
<dbReference type="InterPro" id="IPR016024">
    <property type="entry name" value="ARM-type_fold"/>
</dbReference>
<reference evidence="3" key="1">
    <citation type="submission" date="2020-11" db="EMBL/GenBank/DDBJ databases">
        <authorList>
            <person name="Whiteford S."/>
        </authorList>
    </citation>
    <scope>NUCLEOTIDE SEQUENCE</scope>
</reference>
<feature type="domain" description="TOG" evidence="2">
    <location>
        <begin position="91"/>
        <end position="322"/>
    </location>
</feature>
<dbReference type="GO" id="GO:0090307">
    <property type="term" value="P:mitotic spindle assembly"/>
    <property type="evidence" value="ECO:0007669"/>
    <property type="project" value="TreeGrafter"/>
</dbReference>
<evidence type="ECO:0000313" key="4">
    <source>
        <dbReference type="Proteomes" id="UP000653454"/>
    </source>
</evidence>
<dbReference type="GO" id="GO:0040001">
    <property type="term" value="P:establishment of mitotic spindle localization"/>
    <property type="evidence" value="ECO:0007669"/>
    <property type="project" value="TreeGrafter"/>
</dbReference>
<dbReference type="PANTHER" id="PTHR21567:SF9">
    <property type="entry name" value="CLIP-ASSOCIATING PROTEIN"/>
    <property type="match status" value="1"/>
</dbReference>
<dbReference type="AlphaFoldDB" id="A0A8S4G2X1"/>
<protein>
    <submittedName>
        <fullName evidence="3">(diamondback moth) hypothetical protein</fullName>
    </submittedName>
</protein>
<dbReference type="GO" id="GO:0005881">
    <property type="term" value="C:cytoplasmic microtubule"/>
    <property type="evidence" value="ECO:0007669"/>
    <property type="project" value="TreeGrafter"/>
</dbReference>
<sequence length="597" mass="65209">MAHFPQPASLEAALPLLTRPDLRLRQQLGDQLVELVRREPEISQDVAAQLLDALTAWLQGGNFKLDPWISPRLVTPPAARRPAGGAGAGEPEISQDVAAQLLDALTAWLQGGNFKQLGDQLVELVRREPEISQDVAAQLLDALTAWLQGGNFKVAQNGLEVVAALAERLGADFSVYVPSVMPHIIDRLADTKEGVRHMARVCVSTLAANRCAPPKSLLARLTPALGHKALHAREETLHAISDLLEAHGAQELQLRAAVPNIAALLSDPGAAVRDAALQLLVDVYRHVGERLRQDLKKKELVPAQKMALLEQRFDEAREAGLLLPTAVSNNDETDFVSRTVKRQMTIPTAPRRDADSGASTPGQCHHHHHHQSITNNDETDFVSRTVKRQMTIPTAPRRDADSGASTPGQCHHHHHHQSITNNDETDFVSRTVKRQMTIPTAPRRDADSGASTPVSSTPLSAGEAGAVSWEAFEAAFACTAPAAVYGARGLDDLCRHAAALLGDKTAEWEKRVDALKKIRSLLTANAHTQFPTEFYAHLKELSVPFLVVIKDLRSQVVREACITIAHMAKVLKNKLEQFVLYILQELINLIQNAAKVR</sequence>
<dbReference type="GO" id="GO:0000776">
    <property type="term" value="C:kinetochore"/>
    <property type="evidence" value="ECO:0007669"/>
    <property type="project" value="TreeGrafter"/>
</dbReference>